<accession>A0A8P4K9A7</accession>
<protein>
    <recommendedName>
        <fullName evidence="8">Lysosomal-associated transmembrane protein 4A</fullName>
    </recommendedName>
</protein>
<dbReference type="AlphaFoldDB" id="A0A8P4K9A7"/>
<evidence type="ECO:0000256" key="5">
    <source>
        <dbReference type="ARBA" id="ARBA00022989"/>
    </source>
</evidence>
<dbReference type="GO" id="GO:0005765">
    <property type="term" value="C:lysosomal membrane"/>
    <property type="evidence" value="ECO:0007669"/>
    <property type="project" value="TreeGrafter"/>
</dbReference>
<dbReference type="Pfam" id="PF03821">
    <property type="entry name" value="Mtp"/>
    <property type="match status" value="1"/>
</dbReference>
<evidence type="ECO:0000256" key="4">
    <source>
        <dbReference type="ARBA" id="ARBA00022692"/>
    </source>
</evidence>
<evidence type="ECO:0000313" key="11">
    <source>
        <dbReference type="Proteomes" id="UP000694389"/>
    </source>
</evidence>
<name>A0A8P4K9A7_DICLA</name>
<gene>
    <name evidence="10" type="primary">laptm4a</name>
</gene>
<dbReference type="InterPro" id="IPR051115">
    <property type="entry name" value="LAPTM_transporter"/>
</dbReference>
<dbReference type="PANTHER" id="PTHR12479">
    <property type="entry name" value="LYSOSOMAL-ASSOCIATED TRANSMEMBRANE PROTEIN"/>
    <property type="match status" value="1"/>
</dbReference>
<reference evidence="10" key="1">
    <citation type="submission" date="2025-08" db="UniProtKB">
        <authorList>
            <consortium name="Ensembl"/>
        </authorList>
    </citation>
    <scope>IDENTIFICATION</scope>
</reference>
<dbReference type="Ensembl" id="ENSDLAT00005070759.1">
    <property type="protein sequence ID" value="ENSDLAP00005077445.1"/>
    <property type="gene ID" value="ENSDLAG00005027270.1"/>
</dbReference>
<evidence type="ECO:0000256" key="6">
    <source>
        <dbReference type="ARBA" id="ARBA00023136"/>
    </source>
</evidence>
<dbReference type="NCBIfam" id="TIGR00799">
    <property type="entry name" value="mtp"/>
    <property type="match status" value="1"/>
</dbReference>
<feature type="transmembrane region" description="Helical" evidence="9">
    <location>
        <begin position="101"/>
        <end position="123"/>
    </location>
</feature>
<dbReference type="InterPro" id="IPR004687">
    <property type="entry name" value="LAPTM4/5"/>
</dbReference>
<dbReference type="InterPro" id="IPR018396">
    <property type="entry name" value="LAPTM_4A/5"/>
</dbReference>
<organism evidence="10 11">
    <name type="scientific">Dicentrarchus labrax</name>
    <name type="common">European seabass</name>
    <name type="synonym">Morone labrax</name>
    <dbReference type="NCBI Taxonomy" id="13489"/>
    <lineage>
        <taxon>Eukaryota</taxon>
        <taxon>Metazoa</taxon>
        <taxon>Chordata</taxon>
        <taxon>Craniata</taxon>
        <taxon>Vertebrata</taxon>
        <taxon>Euteleostomi</taxon>
        <taxon>Actinopterygii</taxon>
        <taxon>Neopterygii</taxon>
        <taxon>Teleostei</taxon>
        <taxon>Neoteleostei</taxon>
        <taxon>Acanthomorphata</taxon>
        <taxon>Eupercaria</taxon>
        <taxon>Moronidae</taxon>
        <taxon>Dicentrarchus</taxon>
    </lineage>
</organism>
<comment type="subcellular location">
    <subcellularLocation>
        <location evidence="1">Endomembrane system</location>
        <topology evidence="1">Multi-pass membrane protein</topology>
    </subcellularLocation>
</comment>
<proteinExistence type="inferred from homology"/>
<evidence type="ECO:0000256" key="8">
    <source>
        <dbReference type="ARBA" id="ARBA00040446"/>
    </source>
</evidence>
<evidence type="ECO:0000313" key="10">
    <source>
        <dbReference type="Ensembl" id="ENSDLAP00005077445.1"/>
    </source>
</evidence>
<keyword evidence="5 9" id="KW-1133">Transmembrane helix</keyword>
<evidence type="ECO:0000256" key="1">
    <source>
        <dbReference type="ARBA" id="ARBA00004127"/>
    </source>
</evidence>
<comment type="similarity">
    <text evidence="2">Belongs to the LAPTM4/LAPTM5 transporter family.</text>
</comment>
<keyword evidence="6 9" id="KW-0472">Membrane</keyword>
<dbReference type="GeneTree" id="ENSGT00940000153446"/>
<keyword evidence="4 9" id="KW-0812">Transmembrane</keyword>
<dbReference type="Proteomes" id="UP000694389">
    <property type="component" value="Unassembled WGS sequence"/>
</dbReference>
<dbReference type="GO" id="GO:0012505">
    <property type="term" value="C:endomembrane system"/>
    <property type="evidence" value="ECO:0007669"/>
    <property type="project" value="UniProtKB-SubCell"/>
</dbReference>
<sequence>MFLPTLVEDMHHFKPSRDRLYTTRCCGCCHVRTGTIILGTWYMVVNLLMGILLTVAVTHPENVPTIDLQYEVIDHYFNDCKVYRAFTHQTHSHRDGWLIPFFCYQLFDFALSCLVAISSLTYLPRIKDYLDQLPDFPYKDNLLSLDSSCLLLFVLVFFAFLIILKAYLINCVWNCYKYINNRNMPEIAVYPAFETPPQYILPTYEMAMKMPEKEPPPPYMPA</sequence>
<reference evidence="10" key="2">
    <citation type="submission" date="2025-09" db="UniProtKB">
        <authorList>
            <consortium name="Ensembl"/>
        </authorList>
    </citation>
    <scope>IDENTIFICATION</scope>
</reference>
<evidence type="ECO:0000256" key="3">
    <source>
        <dbReference type="ARBA" id="ARBA00022448"/>
    </source>
</evidence>
<evidence type="ECO:0000256" key="7">
    <source>
        <dbReference type="ARBA" id="ARBA00037637"/>
    </source>
</evidence>
<keyword evidence="3" id="KW-0813">Transport</keyword>
<comment type="function">
    <text evidence="7">May function in the transport of nucleosides and/or nucleoside derivatives between the cytosol and the lumen of an intracellular membrane-bound compartment.</text>
</comment>
<feature type="transmembrane region" description="Helical" evidence="9">
    <location>
        <begin position="143"/>
        <end position="164"/>
    </location>
</feature>
<evidence type="ECO:0000256" key="9">
    <source>
        <dbReference type="SAM" id="Phobius"/>
    </source>
</evidence>
<dbReference type="PANTHER" id="PTHR12479:SF5">
    <property type="entry name" value="LYSOSOMAL-ASSOCIATED TRANSMEMBRANE PROTEIN 4A"/>
    <property type="match status" value="1"/>
</dbReference>
<evidence type="ECO:0000256" key="2">
    <source>
        <dbReference type="ARBA" id="ARBA00010076"/>
    </source>
</evidence>
<keyword evidence="11" id="KW-1185">Reference proteome</keyword>
<feature type="transmembrane region" description="Helical" evidence="9">
    <location>
        <begin position="40"/>
        <end position="58"/>
    </location>
</feature>